<feature type="transmembrane region" description="Helical" evidence="1">
    <location>
        <begin position="31"/>
        <end position="50"/>
    </location>
</feature>
<keyword evidence="3" id="KW-1185">Reference proteome</keyword>
<sequence>MTVTKPCFVSTPQVAQIHRPLCPLSTAQTKLILTIFATACLCWLLIIVSVETISYPSNMAKTISVLSLSQNRMAARSIHDHIQPHGFVISGVLESDPFSAKDLALALKVLEPRPQAVVVGRGYSEEEADQVRRVFVEYAHDVGITGTVIKISDEVFERVGKEDIPSWVLEQLQKHLRGD</sequence>
<dbReference type="EMBL" id="CP143786">
    <property type="protein sequence ID" value="WVN87952.1"/>
    <property type="molecule type" value="Genomic_DNA"/>
</dbReference>
<dbReference type="RefSeq" id="XP_066068652.1">
    <property type="nucleotide sequence ID" value="XM_066212555.1"/>
</dbReference>
<reference evidence="2" key="1">
    <citation type="submission" date="2016-06" db="EMBL/GenBank/DDBJ databases">
        <authorList>
            <person name="Cuomo C."/>
            <person name="Litvintseva A."/>
            <person name="Heitman J."/>
            <person name="Chen Y."/>
            <person name="Sun S."/>
            <person name="Springer D."/>
            <person name="Dromer F."/>
            <person name="Young S."/>
            <person name="Zeng Q."/>
            <person name="Chapman S."/>
            <person name="Gujja S."/>
            <person name="Saif S."/>
            <person name="Birren B."/>
        </authorList>
    </citation>
    <scope>NUCLEOTIDE SEQUENCE</scope>
    <source>
        <strain evidence="2">CBS 7841</strain>
    </source>
</reference>
<protein>
    <submittedName>
        <fullName evidence="2">Uncharacterized protein</fullName>
    </submittedName>
</protein>
<reference evidence="2" key="3">
    <citation type="submission" date="2024-01" db="EMBL/GenBank/DDBJ databases">
        <authorList>
            <person name="Coelho M.A."/>
            <person name="David-Palma M."/>
            <person name="Shea T."/>
            <person name="Sun S."/>
            <person name="Cuomo C.A."/>
            <person name="Heitman J."/>
        </authorList>
    </citation>
    <scope>NUCLEOTIDE SEQUENCE</scope>
    <source>
        <strain evidence="2">CBS 7841</strain>
    </source>
</reference>
<dbReference type="AlphaFoldDB" id="A0AAJ8JT21"/>
<organism evidence="2 3">
    <name type="scientific">Cryptococcus depauperatus CBS 7841</name>
    <dbReference type="NCBI Taxonomy" id="1295531"/>
    <lineage>
        <taxon>Eukaryota</taxon>
        <taxon>Fungi</taxon>
        <taxon>Dikarya</taxon>
        <taxon>Basidiomycota</taxon>
        <taxon>Agaricomycotina</taxon>
        <taxon>Tremellomycetes</taxon>
        <taxon>Tremellales</taxon>
        <taxon>Cryptococcaceae</taxon>
        <taxon>Cryptococcus</taxon>
    </lineage>
</organism>
<gene>
    <name evidence="2" type="ORF">L203_103149</name>
</gene>
<proteinExistence type="predicted"/>
<reference evidence="2" key="2">
    <citation type="journal article" date="2022" name="Elife">
        <title>Obligate sexual reproduction of a homothallic fungus closely related to the Cryptococcus pathogenic species complex.</title>
        <authorList>
            <person name="Passer A.R."/>
            <person name="Clancey S.A."/>
            <person name="Shea T."/>
            <person name="David-Palma M."/>
            <person name="Averette A.F."/>
            <person name="Boekhout T."/>
            <person name="Porcel B.M."/>
            <person name="Nowrousian M."/>
            <person name="Cuomo C.A."/>
            <person name="Sun S."/>
            <person name="Heitman J."/>
            <person name="Coelho M.A."/>
        </authorList>
    </citation>
    <scope>NUCLEOTIDE SEQUENCE</scope>
    <source>
        <strain evidence="2">CBS 7841</strain>
    </source>
</reference>
<evidence type="ECO:0000256" key="1">
    <source>
        <dbReference type="SAM" id="Phobius"/>
    </source>
</evidence>
<keyword evidence="1" id="KW-1133">Transmembrane helix</keyword>
<dbReference type="Proteomes" id="UP000094043">
    <property type="component" value="Chromosome 3"/>
</dbReference>
<dbReference type="GeneID" id="91087360"/>
<evidence type="ECO:0000313" key="3">
    <source>
        <dbReference type="Proteomes" id="UP000094043"/>
    </source>
</evidence>
<evidence type="ECO:0000313" key="2">
    <source>
        <dbReference type="EMBL" id="WVN87952.1"/>
    </source>
</evidence>
<dbReference type="KEGG" id="cdep:91087360"/>
<keyword evidence="1" id="KW-0812">Transmembrane</keyword>
<keyword evidence="1" id="KW-0472">Membrane</keyword>
<accession>A0AAJ8JT21</accession>
<name>A0AAJ8JT21_9TREE</name>